<evidence type="ECO:0000313" key="1">
    <source>
        <dbReference type="EMBL" id="BAU49569.1"/>
    </source>
</evidence>
<gene>
    <name evidence="1" type="ORF">SVA_3021</name>
</gene>
<dbReference type="EMBL" id="AP014936">
    <property type="protein sequence ID" value="BAU49569.1"/>
    <property type="molecule type" value="Genomic_DNA"/>
</dbReference>
<protein>
    <submittedName>
        <fullName evidence="1">Uncharacterized protein</fullName>
    </submittedName>
</protein>
<keyword evidence="2" id="KW-1185">Reference proteome</keyword>
<name>A0A1B4V7S1_9GAMM</name>
<organism evidence="1 2">
    <name type="scientific">Sulfurifustis variabilis</name>
    <dbReference type="NCBI Taxonomy" id="1675686"/>
    <lineage>
        <taxon>Bacteria</taxon>
        <taxon>Pseudomonadati</taxon>
        <taxon>Pseudomonadota</taxon>
        <taxon>Gammaproteobacteria</taxon>
        <taxon>Acidiferrobacterales</taxon>
        <taxon>Acidiferrobacteraceae</taxon>
        <taxon>Sulfurifustis</taxon>
    </lineage>
</organism>
<reference evidence="1 2" key="1">
    <citation type="submission" date="2015-08" db="EMBL/GenBank/DDBJ databases">
        <title>Complete genome sequence of Sulfurifustis variabilis.</title>
        <authorList>
            <person name="Miura A."/>
            <person name="Kojima H."/>
            <person name="Fukui M."/>
        </authorList>
    </citation>
    <scope>NUCLEOTIDE SEQUENCE [LARGE SCALE GENOMIC DNA]</scope>
    <source>
        <strain evidence="2">skN76</strain>
    </source>
</reference>
<sequence>MRSELFWNEPYRFVSTRPIDPLGFDALREAMANVLAPFLTGATRHAEHYVAVVVGLRWAKSRATRSIDRDIWPLFAAFERGLKQYWHRHPGNRSARRRYLGKRRIADICNGKRPDIQAPILQDQRGVGLLGNYVESVRAIGLVRPGELVIGEKAVTQLLGDPRFEWDGASPGSWQKLDYIFSSVDVRSAWPKLGRRLFDKGEASEGRIRMYSSAQAVRRHPTLDWLRLAGGRELLEPQRRIAAATGATAELEERLRGLFSDLLAGLVPRLADATVRRLANMGRQLVKLEVIDTVWPGQPVLAKAIRAQIERVASGRLSAETLLDWHHEIMGARGTERWLQELGERSALQLPKERGDPDFRLTNLRTLLQETRWAG</sequence>
<dbReference type="Proteomes" id="UP000218899">
    <property type="component" value="Chromosome"/>
</dbReference>
<evidence type="ECO:0000313" key="2">
    <source>
        <dbReference type="Proteomes" id="UP000218899"/>
    </source>
</evidence>
<dbReference type="OrthoDB" id="7604978at2"/>
<dbReference type="RefSeq" id="WP_096461958.1">
    <property type="nucleotide sequence ID" value="NZ_AP014936.1"/>
</dbReference>
<dbReference type="AlphaFoldDB" id="A0A1B4V7S1"/>
<accession>A0A1B4V7S1</accession>
<dbReference type="KEGG" id="sva:SVA_3021"/>
<proteinExistence type="predicted"/>